<dbReference type="OrthoDB" id="2273623at2759"/>
<evidence type="ECO:0000313" key="2">
    <source>
        <dbReference type="Proteomes" id="UP000650833"/>
    </source>
</evidence>
<accession>A0A8H7RG56</accession>
<evidence type="ECO:0000313" key="1">
    <source>
        <dbReference type="EMBL" id="KAG2209637.1"/>
    </source>
</evidence>
<dbReference type="EMBL" id="JAEPRC010000092">
    <property type="protein sequence ID" value="KAG2209637.1"/>
    <property type="molecule type" value="Genomic_DNA"/>
</dbReference>
<sequence length="249" mass="29596">MPIDNNEFINNEIYKDLIEYFPTITNKKIYYQLLTQHVQYNNTQHQTFQNDTFDLNKSSLKWIVPLTVQKRLEMIDHDWSIGPLMLHQIPNLFLLQDSLFLDNSSLYSKIILTTWNWQEKSKCFPLIKTAKNHNSFSHRCPCRQETPKKAQYSRNIIRKLAIFDTKEEIKEKLNRPVAVDYGKEYHNNGQITAAVNDGSNNKITYTTAFHTTCNFLPSREIEVFIKQNQQQQQQQQQQQKQITTVMKRY</sequence>
<gene>
    <name evidence="1" type="ORF">INT46_007329</name>
</gene>
<dbReference type="AlphaFoldDB" id="A0A8H7RG56"/>
<comment type="caution">
    <text evidence="1">The sequence shown here is derived from an EMBL/GenBank/DDBJ whole genome shotgun (WGS) entry which is preliminary data.</text>
</comment>
<protein>
    <submittedName>
        <fullName evidence="1">Uncharacterized protein</fullName>
    </submittedName>
</protein>
<organism evidence="1 2">
    <name type="scientific">Mucor plumbeus</name>
    <dbReference type="NCBI Taxonomy" id="97098"/>
    <lineage>
        <taxon>Eukaryota</taxon>
        <taxon>Fungi</taxon>
        <taxon>Fungi incertae sedis</taxon>
        <taxon>Mucoromycota</taxon>
        <taxon>Mucoromycotina</taxon>
        <taxon>Mucoromycetes</taxon>
        <taxon>Mucorales</taxon>
        <taxon>Mucorineae</taxon>
        <taxon>Mucoraceae</taxon>
        <taxon>Mucor</taxon>
    </lineage>
</organism>
<proteinExistence type="predicted"/>
<keyword evidence="2" id="KW-1185">Reference proteome</keyword>
<reference evidence="1" key="1">
    <citation type="submission" date="2020-12" db="EMBL/GenBank/DDBJ databases">
        <title>Metabolic potential, ecology and presence of endohyphal bacteria is reflected in genomic diversity of Mucoromycotina.</title>
        <authorList>
            <person name="Muszewska A."/>
            <person name="Okrasinska A."/>
            <person name="Steczkiewicz K."/>
            <person name="Drgas O."/>
            <person name="Orlowska M."/>
            <person name="Perlinska-Lenart U."/>
            <person name="Aleksandrzak-Piekarczyk T."/>
            <person name="Szatraj K."/>
            <person name="Zielenkiewicz U."/>
            <person name="Pilsyk S."/>
            <person name="Malc E."/>
            <person name="Mieczkowski P."/>
            <person name="Kruszewska J.S."/>
            <person name="Biernat P."/>
            <person name="Pawlowska J."/>
        </authorList>
    </citation>
    <scope>NUCLEOTIDE SEQUENCE</scope>
    <source>
        <strain evidence="1">CBS 226.32</strain>
    </source>
</reference>
<name>A0A8H7RG56_9FUNG</name>
<dbReference type="Proteomes" id="UP000650833">
    <property type="component" value="Unassembled WGS sequence"/>
</dbReference>